<evidence type="ECO:0000313" key="1">
    <source>
        <dbReference type="EMBL" id="KAJ2760105.1"/>
    </source>
</evidence>
<protein>
    <submittedName>
        <fullName evidence="1">Uncharacterized protein</fullName>
    </submittedName>
</protein>
<feature type="non-terminal residue" evidence="1">
    <location>
        <position position="1"/>
    </location>
</feature>
<name>A0ACC1JJX2_9FUNG</name>
<evidence type="ECO:0000313" key="2">
    <source>
        <dbReference type="Proteomes" id="UP001140234"/>
    </source>
</evidence>
<reference evidence="1" key="1">
    <citation type="submission" date="2022-07" db="EMBL/GenBank/DDBJ databases">
        <title>Phylogenomic reconstructions and comparative analyses of Kickxellomycotina fungi.</title>
        <authorList>
            <person name="Reynolds N.K."/>
            <person name="Stajich J.E."/>
            <person name="Barry K."/>
            <person name="Grigoriev I.V."/>
            <person name="Crous P."/>
            <person name="Smith M.E."/>
        </authorList>
    </citation>
    <scope>NUCLEOTIDE SEQUENCE</scope>
    <source>
        <strain evidence="1">CBS 109366</strain>
    </source>
</reference>
<organism evidence="1 2">
    <name type="scientific">Coemansia nantahalensis</name>
    <dbReference type="NCBI Taxonomy" id="2789366"/>
    <lineage>
        <taxon>Eukaryota</taxon>
        <taxon>Fungi</taxon>
        <taxon>Fungi incertae sedis</taxon>
        <taxon>Zoopagomycota</taxon>
        <taxon>Kickxellomycotina</taxon>
        <taxon>Kickxellomycetes</taxon>
        <taxon>Kickxellales</taxon>
        <taxon>Kickxellaceae</taxon>
        <taxon>Coemansia</taxon>
    </lineage>
</organism>
<dbReference type="Proteomes" id="UP001140234">
    <property type="component" value="Unassembled WGS sequence"/>
</dbReference>
<keyword evidence="2" id="KW-1185">Reference proteome</keyword>
<feature type="non-terminal residue" evidence="1">
    <location>
        <position position="392"/>
    </location>
</feature>
<dbReference type="EMBL" id="JANBUJ010003594">
    <property type="protein sequence ID" value="KAJ2760105.1"/>
    <property type="molecule type" value="Genomic_DNA"/>
</dbReference>
<gene>
    <name evidence="1" type="ORF">IWQ57_006386</name>
</gene>
<sequence>VGVAEPQGDPRAAQDRPWEPVPAVQPVAQAAQRRHRPRSVHQRGRDSDVPDGHGQAAQHACDVPEPGQRRGQLRPAPDKDVREHPGAAPAKVAGPVQRHVRRVHAAQRSRGAAGGPRRCRAAQRPVRDPLLHGPQRKLVRAGLVALCPVHGQHCQALPGRARPRAPHHAHSHQRRDVPGHHRAPVRGVQRHGREVYDVLLRLADLRDPPRAGHLRVAARDRGGADVAAAGQARARQRHGQDGRPVPNAPQQVVFRAVQPAVQPVQGGHDAQADGRRVRARVKHAHLPVLPHRLQGPAGEPVSAARRRALEPGRGAGPAPPVAARQRPQRRAVDIPALSARRGRRAVVHHRPGRQGDEAAHAAVCIPDQQPQLPGAGAAGHHVRRRRRLAVAG</sequence>
<accession>A0ACC1JJX2</accession>
<comment type="caution">
    <text evidence="1">The sequence shown here is derived from an EMBL/GenBank/DDBJ whole genome shotgun (WGS) entry which is preliminary data.</text>
</comment>
<proteinExistence type="predicted"/>